<comment type="caution">
    <text evidence="17">The sequence shown here is derived from an EMBL/GenBank/DDBJ whole genome shotgun (WGS) entry which is preliminary data.</text>
</comment>
<evidence type="ECO:0000256" key="2">
    <source>
        <dbReference type="ARBA" id="ARBA00022630"/>
    </source>
</evidence>
<evidence type="ECO:0000256" key="6">
    <source>
        <dbReference type="ARBA" id="ARBA00023033"/>
    </source>
</evidence>
<reference evidence="17 18" key="1">
    <citation type="submission" date="2019-03" db="EMBL/GenBank/DDBJ databases">
        <title>Draft genome sequences of novel Actinobacteria.</title>
        <authorList>
            <person name="Sahin N."/>
            <person name="Ay H."/>
            <person name="Saygin H."/>
        </authorList>
    </citation>
    <scope>NUCLEOTIDE SEQUENCE [LARGE SCALE GENOMIC DNA]</scope>
    <source>
        <strain evidence="17 18">7K502</strain>
    </source>
</reference>
<evidence type="ECO:0000256" key="4">
    <source>
        <dbReference type="ARBA" id="ARBA00022741"/>
    </source>
</evidence>
<evidence type="ECO:0000313" key="18">
    <source>
        <dbReference type="Proteomes" id="UP000294947"/>
    </source>
</evidence>
<feature type="domain" description="Acyl-CoA dehydrogenase C-terminal" evidence="16">
    <location>
        <begin position="231"/>
        <end position="361"/>
    </location>
</feature>
<name>A0A4R4ZCK5_9PSEU</name>
<evidence type="ECO:0000259" key="14">
    <source>
        <dbReference type="Pfam" id="PF02770"/>
    </source>
</evidence>
<dbReference type="EC" id="1.14.14.21" evidence="9"/>
<dbReference type="Pfam" id="PF02770">
    <property type="entry name" value="Acyl-CoA_dh_M"/>
    <property type="match status" value="1"/>
</dbReference>
<dbReference type="GO" id="GO:0004497">
    <property type="term" value="F:monooxygenase activity"/>
    <property type="evidence" value="ECO:0007669"/>
    <property type="project" value="UniProtKB-KW"/>
</dbReference>
<comment type="catalytic activity">
    <reaction evidence="11">
        <text>dibenzothiophene + FMNH2 + O2 = dibenzothiophene 5-oxide + FMN + H2O + H(+)</text>
        <dbReference type="Rhea" id="RHEA:49076"/>
        <dbReference type="ChEBI" id="CHEBI:15377"/>
        <dbReference type="ChEBI" id="CHEBI:15378"/>
        <dbReference type="ChEBI" id="CHEBI:15379"/>
        <dbReference type="ChEBI" id="CHEBI:23681"/>
        <dbReference type="ChEBI" id="CHEBI:23683"/>
        <dbReference type="ChEBI" id="CHEBI:57618"/>
        <dbReference type="ChEBI" id="CHEBI:58210"/>
    </reaction>
</comment>
<evidence type="ECO:0000259" key="16">
    <source>
        <dbReference type="Pfam" id="PF08028"/>
    </source>
</evidence>
<dbReference type="GO" id="GO:0006552">
    <property type="term" value="P:L-leucine catabolic process"/>
    <property type="evidence" value="ECO:0007669"/>
    <property type="project" value="TreeGrafter"/>
</dbReference>
<dbReference type="Proteomes" id="UP000294947">
    <property type="component" value="Unassembled WGS sequence"/>
</dbReference>
<evidence type="ECO:0000256" key="10">
    <source>
        <dbReference type="ARBA" id="ARBA00034345"/>
    </source>
</evidence>
<dbReference type="InterPro" id="IPR013786">
    <property type="entry name" value="AcylCoA_DH/ox_N"/>
</dbReference>
<dbReference type="SUPFAM" id="SSF47203">
    <property type="entry name" value="Acyl-CoA dehydrogenase C-terminal domain-like"/>
    <property type="match status" value="1"/>
</dbReference>
<dbReference type="InterPro" id="IPR013107">
    <property type="entry name" value="Acyl-CoA_DH_C"/>
</dbReference>
<dbReference type="Gene3D" id="2.40.110.10">
    <property type="entry name" value="Butyryl-CoA Dehydrogenase, subunit A, domain 2"/>
    <property type="match status" value="1"/>
</dbReference>
<evidence type="ECO:0000256" key="8">
    <source>
        <dbReference type="ARBA" id="ARBA00034317"/>
    </source>
</evidence>
<dbReference type="InterPro" id="IPR046373">
    <property type="entry name" value="Acyl-CoA_Oxase/DH_mid-dom_sf"/>
</dbReference>
<organism evidence="17 18">
    <name type="scientific">Saccharopolyspora elongata</name>
    <dbReference type="NCBI Taxonomy" id="2530387"/>
    <lineage>
        <taxon>Bacteria</taxon>
        <taxon>Bacillati</taxon>
        <taxon>Actinomycetota</taxon>
        <taxon>Actinomycetes</taxon>
        <taxon>Pseudonocardiales</taxon>
        <taxon>Pseudonocardiaceae</taxon>
        <taxon>Saccharopolyspora</taxon>
    </lineage>
</organism>
<dbReference type="PIRSF" id="PIRSF016578">
    <property type="entry name" value="HsaA"/>
    <property type="match status" value="1"/>
</dbReference>
<keyword evidence="3" id="KW-0288">FMN</keyword>
<keyword evidence="2" id="KW-0285">Flavoprotein</keyword>
<evidence type="ECO:0000256" key="12">
    <source>
        <dbReference type="ARBA" id="ARBA00048445"/>
    </source>
</evidence>
<comment type="subcellular location">
    <subcellularLocation>
        <location evidence="1">Cytoplasm</location>
    </subcellularLocation>
</comment>
<evidence type="ECO:0000256" key="13">
    <source>
        <dbReference type="ARBA" id="ARBA00049456"/>
    </source>
</evidence>
<dbReference type="AlphaFoldDB" id="A0A4R4ZCK5"/>
<dbReference type="Pfam" id="PF02771">
    <property type="entry name" value="Acyl-CoA_dh_N"/>
    <property type="match status" value="1"/>
</dbReference>
<evidence type="ECO:0000256" key="9">
    <source>
        <dbReference type="ARBA" id="ARBA00034328"/>
    </source>
</evidence>
<accession>A0A4R4ZCK5</accession>
<evidence type="ECO:0000313" key="17">
    <source>
        <dbReference type="EMBL" id="TDD56123.1"/>
    </source>
</evidence>
<evidence type="ECO:0000256" key="11">
    <source>
        <dbReference type="ARBA" id="ARBA00047859"/>
    </source>
</evidence>
<comment type="catalytic activity">
    <reaction evidence="13">
        <text>dibenzothiophene + 2 FMNH2 + 2 O2 = dibenzothiophene 5,5-dioxide + 2 FMN + 2 H2O + 2 H(+)</text>
        <dbReference type="Rhea" id="RHEA:49072"/>
        <dbReference type="ChEBI" id="CHEBI:15377"/>
        <dbReference type="ChEBI" id="CHEBI:15378"/>
        <dbReference type="ChEBI" id="CHEBI:15379"/>
        <dbReference type="ChEBI" id="CHEBI:23681"/>
        <dbReference type="ChEBI" id="CHEBI:57618"/>
        <dbReference type="ChEBI" id="CHEBI:58210"/>
        <dbReference type="ChEBI" id="CHEBI:90356"/>
        <dbReference type="EC" id="1.14.14.21"/>
    </reaction>
</comment>
<comment type="pathway">
    <text evidence="7">Sulfur metabolism; dibenzothiophene degradation.</text>
</comment>
<evidence type="ECO:0000256" key="5">
    <source>
        <dbReference type="ARBA" id="ARBA00023002"/>
    </source>
</evidence>
<evidence type="ECO:0000256" key="1">
    <source>
        <dbReference type="ARBA" id="ARBA00004496"/>
    </source>
</evidence>
<evidence type="ECO:0000256" key="7">
    <source>
        <dbReference type="ARBA" id="ARBA00034307"/>
    </source>
</evidence>
<dbReference type="InterPro" id="IPR037069">
    <property type="entry name" value="AcylCoA_DH/ox_N_sf"/>
</dbReference>
<sequence length="392" mass="42518">MTVHDYEALAARFRPVFDRIAAGAVERERRRRLPFEEVRWLREAGFGAVRVPVESGGSGAGLDDLFRLLVELGEADSNLTQLLRPHFLFVEEQLRQPPAAVRDEWLRAVAGGVLFGNAISERESHQVGRSNTTLSERDGRLLLNGTKFYSTGSLLADWITVRAERAPGELVVARVPARAAGLVQRDDWDGFGQRTTASGTVEFTDVEVDPAHVTVWDRDPGVHTALAQLVLLAALVGVARSAARDAAEFVRDRRRSYSHASAPLPKDDPLVQQVVGKIHSAAFAAQATLEAAVGSVRRALQGSRAEVIAAEVDVSKAQVGIADLVLRAVTEVFDVGGSSVVSQEKLLDRHWRNARTLTVHNPLVYKARAVGDHAINDSLPVFAWTTGSPGAA</sequence>
<keyword evidence="4" id="KW-0547">Nucleotide-binding</keyword>
<keyword evidence="5" id="KW-0560">Oxidoreductase</keyword>
<evidence type="ECO:0000259" key="15">
    <source>
        <dbReference type="Pfam" id="PF02771"/>
    </source>
</evidence>
<feature type="domain" description="Acyl-CoA dehydrogenase/oxidase N-terminal" evidence="15">
    <location>
        <begin position="16"/>
        <end position="112"/>
    </location>
</feature>
<keyword evidence="6" id="KW-0503">Monooxygenase</keyword>
<proteinExistence type="inferred from homology"/>
<dbReference type="EMBL" id="SMKW01000002">
    <property type="protein sequence ID" value="TDD56123.1"/>
    <property type="molecule type" value="Genomic_DNA"/>
</dbReference>
<comment type="similarity">
    <text evidence="8">Belongs to the DszC flavin monooxygenase family.</text>
</comment>
<dbReference type="GO" id="GO:0008470">
    <property type="term" value="F:3-methylbutanoyl-CoA dehydrogenase activity"/>
    <property type="evidence" value="ECO:0007669"/>
    <property type="project" value="TreeGrafter"/>
</dbReference>
<feature type="domain" description="Acyl-CoA oxidase/dehydrogenase middle" evidence="14">
    <location>
        <begin position="129"/>
        <end position="206"/>
    </location>
</feature>
<dbReference type="PANTHER" id="PTHR43884:SF12">
    <property type="entry name" value="ISOVALERYL-COA DEHYDROGENASE, MITOCHONDRIAL-RELATED"/>
    <property type="match status" value="1"/>
</dbReference>
<dbReference type="InterPro" id="IPR036250">
    <property type="entry name" value="AcylCo_DH-like_C"/>
</dbReference>
<dbReference type="OrthoDB" id="571684at2"/>
<protein>
    <recommendedName>
        <fullName evidence="10">Dibenzothiophene monooxygenase</fullName>
        <ecNumber evidence="9">1.14.14.21</ecNumber>
    </recommendedName>
</protein>
<dbReference type="GO" id="GO:0050660">
    <property type="term" value="F:flavin adenine dinucleotide binding"/>
    <property type="evidence" value="ECO:0007669"/>
    <property type="project" value="InterPro"/>
</dbReference>
<dbReference type="SUPFAM" id="SSF56645">
    <property type="entry name" value="Acyl-CoA dehydrogenase NM domain-like"/>
    <property type="match status" value="1"/>
</dbReference>
<dbReference type="PANTHER" id="PTHR43884">
    <property type="entry name" value="ACYL-COA DEHYDROGENASE"/>
    <property type="match status" value="1"/>
</dbReference>
<dbReference type="Gene3D" id="1.10.540.10">
    <property type="entry name" value="Acyl-CoA dehydrogenase/oxidase, N-terminal domain"/>
    <property type="match status" value="1"/>
</dbReference>
<dbReference type="Gene3D" id="1.20.140.10">
    <property type="entry name" value="Butyryl-CoA Dehydrogenase, subunit A, domain 3"/>
    <property type="match status" value="1"/>
</dbReference>
<keyword evidence="18" id="KW-1185">Reference proteome</keyword>
<comment type="catalytic activity">
    <reaction evidence="12">
        <text>dibenzothiophene 5-oxide + FMNH2 + O2 = dibenzothiophene 5,5-dioxide + FMN + H2O + H(+)</text>
        <dbReference type="Rhea" id="RHEA:49080"/>
        <dbReference type="ChEBI" id="CHEBI:15377"/>
        <dbReference type="ChEBI" id="CHEBI:15378"/>
        <dbReference type="ChEBI" id="CHEBI:15379"/>
        <dbReference type="ChEBI" id="CHEBI:23683"/>
        <dbReference type="ChEBI" id="CHEBI:57618"/>
        <dbReference type="ChEBI" id="CHEBI:58210"/>
        <dbReference type="ChEBI" id="CHEBI:90356"/>
    </reaction>
</comment>
<dbReference type="InterPro" id="IPR006091">
    <property type="entry name" value="Acyl-CoA_Oxase/DH_mid-dom"/>
</dbReference>
<gene>
    <name evidence="17" type="ORF">E1288_02955</name>
</gene>
<evidence type="ECO:0000256" key="3">
    <source>
        <dbReference type="ARBA" id="ARBA00022643"/>
    </source>
</evidence>
<dbReference type="InterPro" id="IPR009100">
    <property type="entry name" value="AcylCoA_DH/oxidase_NM_dom_sf"/>
</dbReference>
<dbReference type="GO" id="GO:0005737">
    <property type="term" value="C:cytoplasm"/>
    <property type="evidence" value="ECO:0007669"/>
    <property type="project" value="UniProtKB-SubCell"/>
</dbReference>
<dbReference type="Pfam" id="PF08028">
    <property type="entry name" value="Acyl-CoA_dh_2"/>
    <property type="match status" value="1"/>
</dbReference>